<feature type="domain" description="Beta-lactamase-related" evidence="1">
    <location>
        <begin position="43"/>
        <end position="412"/>
    </location>
</feature>
<dbReference type="Pfam" id="PF00144">
    <property type="entry name" value="Beta-lactamase"/>
    <property type="match status" value="1"/>
</dbReference>
<comment type="caution">
    <text evidence="2">The sequence shown here is derived from an EMBL/GenBank/DDBJ whole genome shotgun (WGS) entry which is preliminary data.</text>
</comment>
<dbReference type="InterPro" id="IPR001466">
    <property type="entry name" value="Beta-lactam-related"/>
</dbReference>
<evidence type="ECO:0000313" key="3">
    <source>
        <dbReference type="Proteomes" id="UP001432027"/>
    </source>
</evidence>
<dbReference type="InterPro" id="IPR012338">
    <property type="entry name" value="Beta-lactam/transpept-like"/>
</dbReference>
<evidence type="ECO:0000259" key="1">
    <source>
        <dbReference type="Pfam" id="PF00144"/>
    </source>
</evidence>
<dbReference type="PANTHER" id="PTHR43319">
    <property type="entry name" value="BETA-LACTAMASE-RELATED"/>
    <property type="match status" value="1"/>
</dbReference>
<dbReference type="SUPFAM" id="SSF56601">
    <property type="entry name" value="beta-lactamase/transpeptidase-like"/>
    <property type="match status" value="1"/>
</dbReference>
<evidence type="ECO:0000313" key="2">
    <source>
        <dbReference type="EMBL" id="GMS97453.1"/>
    </source>
</evidence>
<sequence>TFCTMPPPSFFTVPFLAKKNIPIGVGTLKPGYEEVLRVMRENFVHGWEPEGCNFAAYVDGELVVDLWGGYADKSCDRLWDADTLATFFSCSKALTAITLAMQVDRGRLQYSDTIDRHWPEFGQNGKKEITVLHALQHQAGLQYLREKDGMVAVLDQYELIDLKAMDRWIEIQKPIFSPGEVSIYHALSFGWILDGLMRRVDEKGRSVGEFLKDEIIDKSGIADIFIGGMPEVEYRIARVRSHTRNNRMVLMEWMCDVAAISTTAPIYYWPKSIFRKELKNMYGSKDFKLANHPLTRKVGQPAANGVGNARNLAKVLDVFEEGRLCSKEILDNIREPIIVGKFDPVLGARIHKGHGFLYTKSPLGDWQYGHLGVGGQNLRTDTKRRITFAYITNGMKAGQGEHTRTMKRLEAALYRSYQVIHNGIDEKLKN</sequence>
<dbReference type="AlphaFoldDB" id="A0AAV5TSI4"/>
<name>A0AAV5TSI4_9BILA</name>
<reference evidence="2" key="1">
    <citation type="submission" date="2023-10" db="EMBL/GenBank/DDBJ databases">
        <title>Genome assembly of Pristionchus species.</title>
        <authorList>
            <person name="Yoshida K."/>
            <person name="Sommer R.J."/>
        </authorList>
    </citation>
    <scope>NUCLEOTIDE SEQUENCE</scope>
    <source>
        <strain evidence="2">RS0144</strain>
    </source>
</reference>
<gene>
    <name evidence="2" type="ORF">PENTCL1PPCAC_19628</name>
</gene>
<dbReference type="Proteomes" id="UP001432027">
    <property type="component" value="Unassembled WGS sequence"/>
</dbReference>
<feature type="non-terminal residue" evidence="2">
    <location>
        <position position="1"/>
    </location>
</feature>
<keyword evidence="3" id="KW-1185">Reference proteome</keyword>
<dbReference type="PANTHER" id="PTHR43319:SF3">
    <property type="entry name" value="BETA-LACTAMASE-RELATED DOMAIN-CONTAINING PROTEIN"/>
    <property type="match status" value="1"/>
</dbReference>
<accession>A0AAV5TSI4</accession>
<dbReference type="Gene3D" id="3.40.710.10">
    <property type="entry name" value="DD-peptidase/beta-lactamase superfamily"/>
    <property type="match status" value="1"/>
</dbReference>
<dbReference type="InterPro" id="IPR052907">
    <property type="entry name" value="Beta-lactamase/esterase"/>
</dbReference>
<dbReference type="EMBL" id="BTSX01000004">
    <property type="protein sequence ID" value="GMS97453.1"/>
    <property type="molecule type" value="Genomic_DNA"/>
</dbReference>
<organism evidence="2 3">
    <name type="scientific">Pristionchus entomophagus</name>
    <dbReference type="NCBI Taxonomy" id="358040"/>
    <lineage>
        <taxon>Eukaryota</taxon>
        <taxon>Metazoa</taxon>
        <taxon>Ecdysozoa</taxon>
        <taxon>Nematoda</taxon>
        <taxon>Chromadorea</taxon>
        <taxon>Rhabditida</taxon>
        <taxon>Rhabditina</taxon>
        <taxon>Diplogasteromorpha</taxon>
        <taxon>Diplogasteroidea</taxon>
        <taxon>Neodiplogasteridae</taxon>
        <taxon>Pristionchus</taxon>
    </lineage>
</organism>
<protein>
    <recommendedName>
        <fullName evidence="1">Beta-lactamase-related domain-containing protein</fullName>
    </recommendedName>
</protein>
<proteinExistence type="predicted"/>